<keyword evidence="2" id="KW-1185">Reference proteome</keyword>
<dbReference type="AlphaFoldDB" id="A0ABD2YUS1"/>
<reference evidence="1 2" key="1">
    <citation type="submission" date="2024-11" db="EMBL/GenBank/DDBJ databases">
        <title>A near-complete genome assembly of Cinchona calisaya.</title>
        <authorList>
            <person name="Lian D.C."/>
            <person name="Zhao X.W."/>
            <person name="Wei L."/>
        </authorList>
    </citation>
    <scope>NUCLEOTIDE SEQUENCE [LARGE SCALE GENOMIC DNA]</scope>
    <source>
        <tissue evidence="1">Nenye</tissue>
    </source>
</reference>
<evidence type="ECO:0000313" key="1">
    <source>
        <dbReference type="EMBL" id="KAL3509934.1"/>
    </source>
</evidence>
<gene>
    <name evidence="1" type="ORF">ACH5RR_029335</name>
</gene>
<dbReference type="SUPFAM" id="SSF56672">
    <property type="entry name" value="DNA/RNA polymerases"/>
    <property type="match status" value="1"/>
</dbReference>
<evidence type="ECO:0000313" key="2">
    <source>
        <dbReference type="Proteomes" id="UP001630127"/>
    </source>
</evidence>
<dbReference type="EMBL" id="JBJUIK010000012">
    <property type="protein sequence ID" value="KAL3509934.1"/>
    <property type="molecule type" value="Genomic_DNA"/>
</dbReference>
<sequence>MSCTPVFALPDFSKHFTLETDASNKAIGKITIPFQHKWLTKLMELDYEVQYKRGKENIVTDTLSIKVAESYNGDAKVKDLLLDFAVRNPSHLD</sequence>
<comment type="caution">
    <text evidence="1">The sequence shown here is derived from an EMBL/GenBank/DDBJ whole genome shotgun (WGS) entry which is preliminary data.</text>
</comment>
<evidence type="ECO:0008006" key="3">
    <source>
        <dbReference type="Google" id="ProtNLM"/>
    </source>
</evidence>
<protein>
    <recommendedName>
        <fullName evidence="3">Reverse transcriptase/retrotransposon-derived protein RNase H-like domain-containing protein</fullName>
    </recommendedName>
</protein>
<organism evidence="1 2">
    <name type="scientific">Cinchona calisaya</name>
    <dbReference type="NCBI Taxonomy" id="153742"/>
    <lineage>
        <taxon>Eukaryota</taxon>
        <taxon>Viridiplantae</taxon>
        <taxon>Streptophyta</taxon>
        <taxon>Embryophyta</taxon>
        <taxon>Tracheophyta</taxon>
        <taxon>Spermatophyta</taxon>
        <taxon>Magnoliopsida</taxon>
        <taxon>eudicotyledons</taxon>
        <taxon>Gunneridae</taxon>
        <taxon>Pentapetalae</taxon>
        <taxon>asterids</taxon>
        <taxon>lamiids</taxon>
        <taxon>Gentianales</taxon>
        <taxon>Rubiaceae</taxon>
        <taxon>Cinchonoideae</taxon>
        <taxon>Cinchoneae</taxon>
        <taxon>Cinchona</taxon>
    </lineage>
</organism>
<proteinExistence type="predicted"/>
<dbReference type="Proteomes" id="UP001630127">
    <property type="component" value="Unassembled WGS sequence"/>
</dbReference>
<name>A0ABD2YUS1_9GENT</name>
<accession>A0ABD2YUS1</accession>
<dbReference type="InterPro" id="IPR043502">
    <property type="entry name" value="DNA/RNA_pol_sf"/>
</dbReference>